<evidence type="ECO:0000256" key="8">
    <source>
        <dbReference type="ARBA" id="ARBA00035655"/>
    </source>
</evidence>
<feature type="transmembrane region" description="Helical" evidence="9">
    <location>
        <begin position="321"/>
        <end position="348"/>
    </location>
</feature>
<keyword evidence="2" id="KW-0813">Transport</keyword>
<evidence type="ECO:0000256" key="9">
    <source>
        <dbReference type="SAM" id="Phobius"/>
    </source>
</evidence>
<feature type="transmembrane region" description="Helical" evidence="9">
    <location>
        <begin position="354"/>
        <end position="373"/>
    </location>
</feature>
<feature type="transmembrane region" description="Helical" evidence="9">
    <location>
        <begin position="276"/>
        <end position="309"/>
    </location>
</feature>
<evidence type="ECO:0000256" key="3">
    <source>
        <dbReference type="ARBA" id="ARBA00022475"/>
    </source>
</evidence>
<evidence type="ECO:0000313" key="10">
    <source>
        <dbReference type="EMBL" id="ASY11355.1"/>
    </source>
</evidence>
<feature type="transmembrane region" description="Helical" evidence="9">
    <location>
        <begin position="172"/>
        <end position="193"/>
    </location>
</feature>
<keyword evidence="11" id="KW-1185">Reference proteome</keyword>
<evidence type="ECO:0000256" key="1">
    <source>
        <dbReference type="ARBA" id="ARBA00004429"/>
    </source>
</evidence>
<keyword evidence="5 9" id="KW-0812">Transmembrane</keyword>
<evidence type="ECO:0000313" key="11">
    <source>
        <dbReference type="Proteomes" id="UP000217144"/>
    </source>
</evidence>
<feature type="transmembrane region" description="Helical" evidence="9">
    <location>
        <begin position="20"/>
        <end position="47"/>
    </location>
</feature>
<comment type="subcellular location">
    <subcellularLocation>
        <location evidence="1">Cell inner membrane</location>
        <topology evidence="1">Multi-pass membrane protein</topology>
    </subcellularLocation>
</comment>
<name>A0AAC9YSH2_9ACTN</name>
<dbReference type="PANTHER" id="PTHR30574:SF1">
    <property type="entry name" value="SULPHUR TRANSPORT DOMAIN-CONTAINING PROTEIN"/>
    <property type="match status" value="1"/>
</dbReference>
<reference evidence="10 11" key="1">
    <citation type="submission" date="2016-07" db="EMBL/GenBank/DDBJ databases">
        <title>High microdiversification within the ubiquitous acI lineage of Actinobacteria.</title>
        <authorList>
            <person name="Neuenschwander S.M."/>
            <person name="Salcher M."/>
            <person name="Ghai R."/>
            <person name="Pernthaler J."/>
        </authorList>
    </citation>
    <scope>NUCLEOTIDE SEQUENCE [LARGE SCALE GENOMIC DNA]</scope>
    <source>
        <strain evidence="10">MMS-21-148</strain>
    </source>
</reference>
<dbReference type="EMBL" id="CP016769">
    <property type="protein sequence ID" value="ASY11355.1"/>
    <property type="molecule type" value="Genomic_DNA"/>
</dbReference>
<feature type="transmembrane region" description="Helical" evidence="9">
    <location>
        <begin position="59"/>
        <end position="81"/>
    </location>
</feature>
<evidence type="ECO:0000256" key="5">
    <source>
        <dbReference type="ARBA" id="ARBA00022692"/>
    </source>
</evidence>
<keyword evidence="4" id="KW-0997">Cell inner membrane</keyword>
<dbReference type="Pfam" id="PF04143">
    <property type="entry name" value="Sulf_transp"/>
    <property type="match status" value="1"/>
</dbReference>
<comment type="similarity">
    <text evidence="8">Belongs to the TsuA/YedE (TC 9.B.102) family.</text>
</comment>
<dbReference type="AlphaFoldDB" id="A0AAC9YSH2"/>
<dbReference type="PANTHER" id="PTHR30574">
    <property type="entry name" value="INNER MEMBRANE PROTEIN YEDE"/>
    <property type="match status" value="1"/>
</dbReference>
<keyword evidence="7 9" id="KW-0472">Membrane</keyword>
<protein>
    <submittedName>
        <fullName evidence="10">Sulphur transport protein</fullName>
    </submittedName>
</protein>
<dbReference type="InterPro" id="IPR007272">
    <property type="entry name" value="Sulf_transp_TsuA/YedE"/>
</dbReference>
<keyword evidence="6 9" id="KW-1133">Transmembrane helix</keyword>
<dbReference type="GO" id="GO:0005886">
    <property type="term" value="C:plasma membrane"/>
    <property type="evidence" value="ECO:0007669"/>
    <property type="project" value="UniProtKB-SubCell"/>
</dbReference>
<evidence type="ECO:0000256" key="6">
    <source>
        <dbReference type="ARBA" id="ARBA00022989"/>
    </source>
</evidence>
<dbReference type="KEGG" id="plan:A1s21148_04540"/>
<dbReference type="Proteomes" id="UP000217144">
    <property type="component" value="Chromosome"/>
</dbReference>
<gene>
    <name evidence="10" type="ORF">A1s21148_04540</name>
</gene>
<accession>A0AAC9YSH2</accession>
<organism evidence="10 11">
    <name type="scientific">Candidatus Planktophila lacus</name>
    <dbReference type="NCBI Taxonomy" id="1884913"/>
    <lineage>
        <taxon>Bacteria</taxon>
        <taxon>Bacillati</taxon>
        <taxon>Actinomycetota</taxon>
        <taxon>Actinomycetes</taxon>
        <taxon>Candidatus Nanopelagicales</taxon>
        <taxon>Candidatus Nanopelagicaceae</taxon>
        <taxon>Candidatus Planktophila</taxon>
    </lineage>
</organism>
<feature type="transmembrane region" description="Helical" evidence="9">
    <location>
        <begin position="224"/>
        <end position="244"/>
    </location>
</feature>
<feature type="transmembrane region" description="Helical" evidence="9">
    <location>
        <begin position="101"/>
        <end position="120"/>
    </location>
</feature>
<proteinExistence type="inferred from homology"/>
<feature type="transmembrane region" description="Helical" evidence="9">
    <location>
        <begin position="132"/>
        <end position="152"/>
    </location>
</feature>
<sequence>MVVGLLFTAYQLSDNEGTGVNAALSLLIGSALGIAFERGRFCFFCIFRDAIEDRDTTPFLSILSAIAVGAIGYAVIFGQFLPDTSSDRLPPNAHIGPVSTALVVAGLAFGIGMALSGACISGHLYRIGQGSLRAYPALFGSLIGFGLGFKSWNTLYSKSISDAPTTWLPHYLGYGGSLALTLLLLALIAVVAIKFGKNSTPLSNPVATKIDLASLRQSLLINRWRPLTTGAIFGVIGTFAYLRIEPLGVTRQISTTSRTYFEGQGWIPQNLDGLDLMAGCIAVVSTAIVNNGWLILGIVIASFAAALAGNRFKFQQITWRNAITALVGGLLLGWSSMIALGCTVGVLLSGTQSFALSGWVFFATAFTGAWIGIKLKLHKL</sequence>
<evidence type="ECO:0000256" key="7">
    <source>
        <dbReference type="ARBA" id="ARBA00023136"/>
    </source>
</evidence>
<evidence type="ECO:0000256" key="2">
    <source>
        <dbReference type="ARBA" id="ARBA00022448"/>
    </source>
</evidence>
<evidence type="ECO:0000256" key="4">
    <source>
        <dbReference type="ARBA" id="ARBA00022519"/>
    </source>
</evidence>
<keyword evidence="3" id="KW-1003">Cell membrane</keyword>